<keyword evidence="7" id="KW-0004">4Fe-4S</keyword>
<feature type="active site" description="Nucleophile" evidence="7 9">
    <location>
        <position position="50"/>
    </location>
</feature>
<comment type="catalytic activity">
    <reaction evidence="7 8">
        <text>5-phospho-beta-D-ribosylamine + L-glutamate + diphosphate = 5-phospho-alpha-D-ribose 1-diphosphate + L-glutamine + H2O</text>
        <dbReference type="Rhea" id="RHEA:14905"/>
        <dbReference type="ChEBI" id="CHEBI:15377"/>
        <dbReference type="ChEBI" id="CHEBI:29985"/>
        <dbReference type="ChEBI" id="CHEBI:33019"/>
        <dbReference type="ChEBI" id="CHEBI:58017"/>
        <dbReference type="ChEBI" id="CHEBI:58359"/>
        <dbReference type="ChEBI" id="CHEBI:58681"/>
        <dbReference type="EC" id="2.4.2.14"/>
    </reaction>
</comment>
<evidence type="ECO:0000256" key="4">
    <source>
        <dbReference type="ARBA" id="ARBA00022679"/>
    </source>
</evidence>
<feature type="binding site" evidence="7 11">
    <location>
        <position position="285"/>
    </location>
    <ligand>
        <name>[4Fe-4S] cluster</name>
        <dbReference type="ChEBI" id="CHEBI:49883"/>
    </ligand>
</feature>
<keyword evidence="14" id="KW-1185">Reference proteome</keyword>
<keyword evidence="6 7" id="KW-0315">Glutamine amidotransferase</keyword>
<dbReference type="CDD" id="cd06223">
    <property type="entry name" value="PRTases_typeI"/>
    <property type="match status" value="1"/>
</dbReference>
<evidence type="ECO:0000256" key="2">
    <source>
        <dbReference type="ARBA" id="ARBA00010138"/>
    </source>
</evidence>
<dbReference type="AlphaFoldDB" id="A0A5R9GFI7"/>
<evidence type="ECO:0000259" key="12">
    <source>
        <dbReference type="PROSITE" id="PS51278"/>
    </source>
</evidence>
<dbReference type="InterPro" id="IPR029057">
    <property type="entry name" value="PRTase-like"/>
</dbReference>
<dbReference type="InterPro" id="IPR035584">
    <property type="entry name" value="PurF_N"/>
</dbReference>
<protein>
    <recommendedName>
        <fullName evidence="7">Amidophosphoribosyltransferase</fullName>
        <shortName evidence="7">ATase</shortName>
        <ecNumber evidence="7">2.4.2.14</ecNumber>
    </recommendedName>
    <alternativeName>
        <fullName evidence="7">Glutamine phosphoribosylpyrophosphate amidotransferase</fullName>
        <shortName evidence="7">GPATase</shortName>
    </alternativeName>
</protein>
<evidence type="ECO:0000313" key="14">
    <source>
        <dbReference type="Proteomes" id="UP000309676"/>
    </source>
</evidence>
<evidence type="ECO:0000256" key="9">
    <source>
        <dbReference type="PIRSR" id="PIRSR000485-1"/>
    </source>
</evidence>
<sequence>MEGRDPVSDEVMSSASRKPHMDSNLQLWTGDYFNEGADDRVFFDKLREECGVFGVWNHPDASSLCYYGLHALQHRGQESGGICTVHRREFHYHRGMGLVKEVFDQPRLEALPGKVGIGHVRYSTAGESKLANAQPLVFKWRDGDLAIATNGNIVNAPDIRRELEEAGSIFQTTSDTEVVAHLIARSKAPSIEEAVKESLRRLNGAFAFVFITNDKMVAARDQHGLRPFVLGRLGDAWLFSSETCAFDAVGAEYVRDVRPGELLVFDADGVREERFAEAAPKRAVCSMEYIYFARPDSDVDEVNIHTARKKMGKRLAMDSFVDADVVTGVPDSSISAAIGFAEQTGIPYELGLIKNRYTGRTFIQPSQELREQGVKMKLSAVRKVVEGKRVVMIDDSIVRGTTSRRIVNLLREAGAVEVHVRITSPPFANPCFYGIDTPTRGELIASSKSVEEIRQLINADSLYFLSKEGLTESIGASGAPADAGFCMACFDNCYPTLSEEEAEKAVAAKC</sequence>
<dbReference type="InterPro" id="IPR017932">
    <property type="entry name" value="GATase_2_dom"/>
</dbReference>
<feature type="domain" description="Glutamine amidotransferase type-2" evidence="12">
    <location>
        <begin position="50"/>
        <end position="268"/>
    </location>
</feature>
<evidence type="ECO:0000256" key="7">
    <source>
        <dbReference type="HAMAP-Rule" id="MF_01931"/>
    </source>
</evidence>
<keyword evidence="5 7" id="KW-0658">Purine biosynthesis</keyword>
<comment type="function">
    <text evidence="7">Catalyzes the formation of phosphoribosylamine from phosphoribosylpyrophosphate (PRPP) and glutamine.</text>
</comment>
<dbReference type="GO" id="GO:0000287">
    <property type="term" value="F:magnesium ion binding"/>
    <property type="evidence" value="ECO:0007669"/>
    <property type="project" value="UniProtKB-UniRule"/>
</dbReference>
<dbReference type="CDD" id="cd00715">
    <property type="entry name" value="GPATase_N"/>
    <property type="match status" value="1"/>
</dbReference>
<evidence type="ECO:0000256" key="5">
    <source>
        <dbReference type="ARBA" id="ARBA00022755"/>
    </source>
</evidence>
<keyword evidence="7 10" id="KW-0479">Metal-binding</keyword>
<dbReference type="Pfam" id="PF13537">
    <property type="entry name" value="GATase_7"/>
    <property type="match status" value="1"/>
</dbReference>
<dbReference type="GO" id="GO:0006189">
    <property type="term" value="P:'de novo' IMP biosynthetic process"/>
    <property type="evidence" value="ECO:0007669"/>
    <property type="project" value="UniProtKB-UniRule"/>
</dbReference>
<organism evidence="13 14">
    <name type="scientific">Paenibacillus antri</name>
    <dbReference type="NCBI Taxonomy" id="2582848"/>
    <lineage>
        <taxon>Bacteria</taxon>
        <taxon>Bacillati</taxon>
        <taxon>Bacillota</taxon>
        <taxon>Bacilli</taxon>
        <taxon>Bacillales</taxon>
        <taxon>Paenibacillaceae</taxon>
        <taxon>Paenibacillus</taxon>
    </lineage>
</organism>
<dbReference type="Gene3D" id="3.60.20.10">
    <property type="entry name" value="Glutamine Phosphoribosylpyrophosphate, subunit 1, domain 1"/>
    <property type="match status" value="1"/>
</dbReference>
<evidence type="ECO:0000256" key="11">
    <source>
        <dbReference type="PIRSR" id="PIRSR000485-3"/>
    </source>
</evidence>
<feature type="binding site" evidence="7 11">
    <location>
        <position position="486"/>
    </location>
    <ligand>
        <name>[4Fe-4S] cluster</name>
        <dbReference type="ChEBI" id="CHEBI:49883"/>
    </ligand>
</feature>
<comment type="cofactor">
    <cofactor evidence="7 11">
        <name>[4Fe-4S] cluster</name>
        <dbReference type="ChEBI" id="CHEBI:49883"/>
    </cofactor>
    <text evidence="7 11">Binds 1 [4Fe-4S] cluster per subunit.</text>
</comment>
<comment type="cofactor">
    <cofactor evidence="7 10">
        <name>Mg(2+)</name>
        <dbReference type="ChEBI" id="CHEBI:18420"/>
    </cofactor>
    <text evidence="7 10">Binds 1 Mg(2+) ion per subunit.</text>
</comment>
<keyword evidence="7 10" id="KW-0460">Magnesium</keyword>
<proteinExistence type="inferred from homology"/>
<dbReference type="PROSITE" id="PS51278">
    <property type="entry name" value="GATASE_TYPE_2"/>
    <property type="match status" value="1"/>
</dbReference>
<dbReference type="SUPFAM" id="SSF56235">
    <property type="entry name" value="N-terminal nucleophile aminohydrolases (Ntn hydrolases)"/>
    <property type="match status" value="1"/>
</dbReference>
<comment type="caution">
    <text evidence="13">The sequence shown here is derived from an EMBL/GenBank/DDBJ whole genome shotgun (WGS) entry which is preliminary data.</text>
</comment>
<keyword evidence="3 7" id="KW-0328">Glycosyltransferase</keyword>
<dbReference type="PANTHER" id="PTHR11907">
    <property type="entry name" value="AMIDOPHOSPHORIBOSYLTRANSFERASE"/>
    <property type="match status" value="1"/>
</dbReference>
<dbReference type="SUPFAM" id="SSF53271">
    <property type="entry name" value="PRTase-like"/>
    <property type="match status" value="1"/>
</dbReference>
<dbReference type="UniPathway" id="UPA00074">
    <property type="reaction ID" value="UER00124"/>
</dbReference>
<dbReference type="HAMAP" id="MF_01931">
    <property type="entry name" value="PurF"/>
    <property type="match status" value="1"/>
</dbReference>
<dbReference type="InterPro" id="IPR005854">
    <property type="entry name" value="PurF"/>
</dbReference>
<dbReference type="OrthoDB" id="9801213at2"/>
<accession>A0A5R9GFI7</accession>
<keyword evidence="7 11" id="KW-0408">Iron</keyword>
<dbReference type="InterPro" id="IPR029055">
    <property type="entry name" value="Ntn_hydrolases_N"/>
</dbReference>
<feature type="binding site" evidence="7 10">
    <location>
        <position position="394"/>
    </location>
    <ligand>
        <name>Mg(2+)</name>
        <dbReference type="ChEBI" id="CHEBI:18420"/>
    </ligand>
</feature>
<comment type="pathway">
    <text evidence="1 7 8">Purine metabolism; IMP biosynthesis via de novo pathway; N(1)-(5-phospho-D-ribosyl)glycinamide from 5-phospho-alpha-D-ribose 1-diphosphate: step 1/2.</text>
</comment>
<dbReference type="EC" id="2.4.2.14" evidence="7"/>
<feature type="binding site" evidence="7 11">
    <location>
        <position position="489"/>
    </location>
    <ligand>
        <name>[4Fe-4S] cluster</name>
        <dbReference type="ChEBI" id="CHEBI:49883"/>
    </ligand>
</feature>
<dbReference type="Gene3D" id="3.40.50.2020">
    <property type="match status" value="1"/>
</dbReference>
<evidence type="ECO:0000256" key="1">
    <source>
        <dbReference type="ARBA" id="ARBA00005209"/>
    </source>
</evidence>
<dbReference type="PIRSF" id="PIRSF000485">
    <property type="entry name" value="Amd_phspho_trans"/>
    <property type="match status" value="1"/>
</dbReference>
<comment type="similarity">
    <text evidence="2 7 8">In the C-terminal section; belongs to the purine/pyrimidine phosphoribosyltransferase family.</text>
</comment>
<dbReference type="GO" id="GO:0051539">
    <property type="term" value="F:4 iron, 4 sulfur cluster binding"/>
    <property type="evidence" value="ECO:0007669"/>
    <property type="project" value="UniProtKB-KW"/>
</dbReference>
<reference evidence="13 14" key="1">
    <citation type="submission" date="2019-05" db="EMBL/GenBank/DDBJ databases">
        <authorList>
            <person name="Narsing Rao M.P."/>
            <person name="Li W.J."/>
        </authorList>
    </citation>
    <scope>NUCLEOTIDE SEQUENCE [LARGE SCALE GENOMIC DNA]</scope>
    <source>
        <strain evidence="13 14">SYSU_K30003</strain>
    </source>
</reference>
<feature type="binding site" evidence="7 10">
    <location>
        <position position="395"/>
    </location>
    <ligand>
        <name>Mg(2+)</name>
        <dbReference type="ChEBI" id="CHEBI:18420"/>
    </ligand>
</feature>
<evidence type="ECO:0000256" key="3">
    <source>
        <dbReference type="ARBA" id="ARBA00022676"/>
    </source>
</evidence>
<gene>
    <name evidence="7" type="primary">purF</name>
    <name evidence="13" type="ORF">FE782_12325</name>
</gene>
<dbReference type="Pfam" id="PF00156">
    <property type="entry name" value="Pribosyltran"/>
    <property type="match status" value="1"/>
</dbReference>
<evidence type="ECO:0000256" key="6">
    <source>
        <dbReference type="ARBA" id="ARBA00022962"/>
    </source>
</evidence>
<feature type="binding site" evidence="7 10">
    <location>
        <position position="332"/>
    </location>
    <ligand>
        <name>Mg(2+)</name>
        <dbReference type="ChEBI" id="CHEBI:18420"/>
    </ligand>
</feature>
<name>A0A5R9GFI7_9BACL</name>
<dbReference type="GO" id="GO:0009113">
    <property type="term" value="P:purine nucleobase biosynthetic process"/>
    <property type="evidence" value="ECO:0007669"/>
    <property type="project" value="UniProtKB-UniRule"/>
</dbReference>
<keyword evidence="4 7" id="KW-0808">Transferase</keyword>
<dbReference type="NCBIfam" id="TIGR01134">
    <property type="entry name" value="purF"/>
    <property type="match status" value="1"/>
</dbReference>
<dbReference type="GO" id="GO:0004044">
    <property type="term" value="F:amidophosphoribosyltransferase activity"/>
    <property type="evidence" value="ECO:0007669"/>
    <property type="project" value="UniProtKB-UniRule"/>
</dbReference>
<feature type="binding site" evidence="7 11">
    <location>
        <position position="431"/>
    </location>
    <ligand>
        <name>[4Fe-4S] cluster</name>
        <dbReference type="ChEBI" id="CHEBI:49883"/>
    </ligand>
</feature>
<dbReference type="Proteomes" id="UP000309676">
    <property type="component" value="Unassembled WGS sequence"/>
</dbReference>
<dbReference type="EMBL" id="VCIW01000006">
    <property type="protein sequence ID" value="TLS52138.1"/>
    <property type="molecule type" value="Genomic_DNA"/>
</dbReference>
<evidence type="ECO:0000256" key="10">
    <source>
        <dbReference type="PIRSR" id="PIRSR000485-2"/>
    </source>
</evidence>
<dbReference type="InterPro" id="IPR000836">
    <property type="entry name" value="PRTase_dom"/>
</dbReference>
<evidence type="ECO:0000256" key="8">
    <source>
        <dbReference type="PIRNR" id="PIRNR000485"/>
    </source>
</evidence>
<evidence type="ECO:0000313" key="13">
    <source>
        <dbReference type="EMBL" id="TLS52138.1"/>
    </source>
</evidence>
<keyword evidence="7 11" id="KW-0411">Iron-sulfur</keyword>